<dbReference type="SMART" id="SM00299">
    <property type="entry name" value="CLH"/>
    <property type="match status" value="1"/>
</dbReference>
<evidence type="ECO:0000313" key="16">
    <source>
        <dbReference type="Proteomes" id="UP000037505"/>
    </source>
</evidence>
<keyword evidence="2" id="KW-0813">Transport</keyword>
<organism evidence="15 16">
    <name type="scientific">Aspergillus nomiae NRRL (strain ATCC 15546 / NRRL 13137 / CBS 260.88 / M93)</name>
    <dbReference type="NCBI Taxonomy" id="1509407"/>
    <lineage>
        <taxon>Eukaryota</taxon>
        <taxon>Fungi</taxon>
        <taxon>Dikarya</taxon>
        <taxon>Ascomycota</taxon>
        <taxon>Pezizomycotina</taxon>
        <taxon>Eurotiomycetes</taxon>
        <taxon>Eurotiomycetidae</taxon>
        <taxon>Eurotiales</taxon>
        <taxon>Aspergillaceae</taxon>
        <taxon>Aspergillus</taxon>
        <taxon>Aspergillus subgen. Circumdati</taxon>
    </lineage>
</organism>
<dbReference type="STRING" id="1509407.A0A0L1JBU9"/>
<dbReference type="CDD" id="cd16688">
    <property type="entry name" value="RING-H2_Vps11"/>
    <property type="match status" value="1"/>
</dbReference>
<keyword evidence="6" id="KW-0653">Protein transport</keyword>
<dbReference type="Gene3D" id="1.25.40.10">
    <property type="entry name" value="Tetratricopeptide repeat domain"/>
    <property type="match status" value="1"/>
</dbReference>
<feature type="compositionally biased region" description="Polar residues" evidence="11">
    <location>
        <begin position="1301"/>
        <end position="1310"/>
    </location>
</feature>
<gene>
    <name evidence="15" type="ORF">ANOM_002584</name>
</gene>
<keyword evidence="5" id="KW-0862">Zinc</keyword>
<evidence type="ECO:0000256" key="3">
    <source>
        <dbReference type="ARBA" id="ARBA00022723"/>
    </source>
</evidence>
<dbReference type="InterPro" id="IPR015943">
    <property type="entry name" value="WD40/YVTN_repeat-like_dom_sf"/>
</dbReference>
<dbReference type="Gene3D" id="2.130.10.10">
    <property type="entry name" value="YVTN repeat-like/Quinoprotein amine dehydrogenase"/>
    <property type="match status" value="1"/>
</dbReference>
<feature type="region of interest" description="Disordered" evidence="11">
    <location>
        <begin position="1181"/>
        <end position="1206"/>
    </location>
</feature>
<evidence type="ECO:0000256" key="1">
    <source>
        <dbReference type="ARBA" id="ARBA00007070"/>
    </source>
</evidence>
<comment type="similarity">
    <text evidence="1">Belongs to the VPS11 family.</text>
</comment>
<dbReference type="InterPro" id="IPR057308">
    <property type="entry name" value="CHCR_PEP5_VPS11"/>
</dbReference>
<evidence type="ECO:0000256" key="10">
    <source>
        <dbReference type="PROSITE-ProRule" id="PRU01006"/>
    </source>
</evidence>
<feature type="domain" description="PEP5/VPS11 N-terminal" evidence="14">
    <location>
        <begin position="6"/>
        <end position="344"/>
    </location>
</feature>
<dbReference type="GO" id="GO:0005768">
    <property type="term" value="C:endosome"/>
    <property type="evidence" value="ECO:0007669"/>
    <property type="project" value="TreeGrafter"/>
</dbReference>
<feature type="region of interest" description="Disordered" evidence="11">
    <location>
        <begin position="1407"/>
        <end position="1587"/>
    </location>
</feature>
<dbReference type="InterPro" id="IPR036322">
    <property type="entry name" value="WD40_repeat_dom_sf"/>
</dbReference>
<dbReference type="SUPFAM" id="SSF48371">
    <property type="entry name" value="ARM repeat"/>
    <property type="match status" value="1"/>
</dbReference>
<dbReference type="Pfam" id="PF12451">
    <property type="entry name" value="VPS11_C"/>
    <property type="match status" value="1"/>
</dbReference>
<feature type="domain" description="RING-type" evidence="13">
    <location>
        <begin position="868"/>
        <end position="902"/>
    </location>
</feature>
<dbReference type="GO" id="GO:0007032">
    <property type="term" value="P:endosome organization"/>
    <property type="evidence" value="ECO:0007669"/>
    <property type="project" value="TreeGrafter"/>
</dbReference>
<feature type="repeat" description="TPR" evidence="9">
    <location>
        <begin position="378"/>
        <end position="411"/>
    </location>
</feature>
<feature type="compositionally biased region" description="Basic residues" evidence="11">
    <location>
        <begin position="1373"/>
        <end position="1382"/>
    </location>
</feature>
<evidence type="ECO:0000256" key="11">
    <source>
        <dbReference type="SAM" id="MobiDB-lite"/>
    </source>
</evidence>
<evidence type="ECO:0000256" key="7">
    <source>
        <dbReference type="ARBA" id="ARBA00023136"/>
    </source>
</evidence>
<protein>
    <submittedName>
        <fullName evidence="15">Uncharacterized protein</fullName>
    </submittedName>
</protein>
<dbReference type="GO" id="GO:0006904">
    <property type="term" value="P:vesicle docking involved in exocytosis"/>
    <property type="evidence" value="ECO:0007669"/>
    <property type="project" value="TreeGrafter"/>
</dbReference>
<dbReference type="InterPro" id="IPR000547">
    <property type="entry name" value="Clathrin_H-chain/VPS_repeat"/>
</dbReference>
<keyword evidence="3" id="KW-0479">Metal-binding</keyword>
<feature type="compositionally biased region" description="Polar residues" evidence="11">
    <location>
        <begin position="1414"/>
        <end position="1447"/>
    </location>
</feature>
<comment type="caution">
    <text evidence="15">The sequence shown here is derived from an EMBL/GenBank/DDBJ whole genome shotgun (WGS) entry which is preliminary data.</text>
</comment>
<evidence type="ECO:0000256" key="8">
    <source>
        <dbReference type="ARBA" id="ARBA00029433"/>
    </source>
</evidence>
<dbReference type="Pfam" id="PF17122">
    <property type="entry name" value="zf-C3H2C3"/>
    <property type="match status" value="1"/>
</dbReference>
<sequence>MALTSWKAFNFFDVSSVKLPEESSSIFNSDISSLCTGSSNLFLGSTDGFVHLISPSFKLIRSFKASEGGPITHIKQIDGTSLLVTIADDAPNEPALKVWALDKTEKKTGAPKCLSTTPVQNARRPFPISAFTAVPDLSQVAVGFANGSVAIIRGDLIHDRGARQRIVFESEEPITGLEIHNGPTTILYISTTNRILALVIAGRGQGQPARVLEDTGCALGCMALDKDNGDVLVAREDAIYTYGPHGRGPSYAFDSPKNSINIFKDYVALVCPPKVATSNSGTLRNFDVSQPNDIFSTTTFTLLDTDLKFIAHSEALVSPVKQVFIEWGDLFILTTDGKIYRYREKSLQQKLEILYQRSLYILAINLAQKKGVDTLQQNAIYRKYGDFLYQRGDYDTAMQQYLRAIDNTEPSQVIRKYLDTQRIHNLIEYLEELHDHDRATVDHTTLLLNCYAKLKDTGKLDEFIKAPGELKFDLETAIAMCRQGGYYEQAAYLATKYGENDMVVDILIEDSKKYAEAVEYIWRLDPELAYYNLMKYARVLLSNCPQRTTELFIEYYKGKYKPITEVQNPPEPQAQSTSTLQSLAAFLPLPLMNSSAGTKTTATEPSPEVEDKAEDDTPVYQIPKPRTAFSAFVGHPQEFITFLEALIKQDGLKEEDKVDLYTTLFEMYLDTASRKKATIEKEEWETKAKRLIEGKDIPISTSSVLLLSDLSGFREGSTLVREQEGLRSDIFRSFTSAKDTRGAIQALKKYGPQEPQLYVDALTYFASSPKILEEAGEELDVVLKHINDEGLMSPLQVIQALSNNAVVTMGRVKKYLSDNIERERKEISTNRRLISSYSTETETKRKELEQLGSKPVVFQARRCALKSCGGILDLPTVHFLCKHSFHQRCLNKVDEEAECPVCAPQNSTIRAIRKRQVESADQHELFKGELQRSKDGFGVINSDDEDDPLAADFPPPANPTHPVDNDNAFNSVAQDVPITAQVQEPNHPISINFDVFLQSQETAPNGPSSSQQRREERWIPNEAGGGGSIGSMMTQIGLAQQRLFDDDDAQNANRHLPPHTTLESEPIQPTLPHMDDIHLVPSIGINGPQHLECNRLGGGREYMYQTNDTVTHQYEPLTRTEQHHPQSLLSNDFSQSAESYNLFESSLQPSRSSNPDPISFLRPDDALQIDLQNGARRWNSMQGMLSSPHDTEPNSSLLSPKAVRSQSDNAVSNVVLVSHHEVQQHAESPNQLPHPVTIETPTEPKKRGRPKKQNPAEIVETPDLPRPANQGSSEANNTKPEKRKPGRPPKNPKPDAEHNDVSNIDDQSAHPTIIPEPQIPPNEPELPSLSADIPQNHAAGTTNFHIEIPNQQSPPQQAPTETLQTREPAPKEPKKKKLKRGKTTSVTLQKTYDPDIEDDVIWIDDAPPKPVILQQEQHPLTSGVSHPTVPTNSEQTPPDNTTGQTEPAPQPKKRGRKRKKTSDPVIEEEPRDKIGKWSDTHVEQDQQTVSVTVDNTTNTAVDQNTVDSSDSIDVSCDLQAGSENTHSESTPVLPTHKNPPETPKKSGSEPKTPSTAPGAADTDASGNGASKGPGKHSPISTGKVPYRVGLSRRARIAPLLKIVRR</sequence>
<dbReference type="InterPro" id="IPR019734">
    <property type="entry name" value="TPR_rpt"/>
</dbReference>
<dbReference type="PROSITE" id="PS50005">
    <property type="entry name" value="TPR"/>
    <property type="match status" value="1"/>
</dbReference>
<evidence type="ECO:0000256" key="9">
    <source>
        <dbReference type="PROSITE-ProRule" id="PRU00339"/>
    </source>
</evidence>
<keyword evidence="16" id="KW-1185">Reference proteome</keyword>
<name>A0A0L1JBU9_ASPN3</name>
<accession>A0A0L1JBU9</accession>
<dbReference type="OrthoDB" id="26184at2759"/>
<feature type="domain" description="Vacuolar protein sorting protein 11 C-terminal" evidence="12">
    <location>
        <begin position="906"/>
        <end position="940"/>
    </location>
</feature>
<feature type="compositionally biased region" description="Polar residues" evidence="11">
    <location>
        <begin position="1269"/>
        <end position="1278"/>
    </location>
</feature>
<evidence type="ECO:0000256" key="4">
    <source>
        <dbReference type="ARBA" id="ARBA00022771"/>
    </source>
</evidence>
<dbReference type="GO" id="GO:0030674">
    <property type="term" value="F:protein-macromolecule adaptor activity"/>
    <property type="evidence" value="ECO:0007669"/>
    <property type="project" value="TreeGrafter"/>
</dbReference>
<dbReference type="GO" id="GO:0048284">
    <property type="term" value="P:organelle fusion"/>
    <property type="evidence" value="ECO:0007669"/>
    <property type="project" value="TreeGrafter"/>
</dbReference>
<dbReference type="InterPro" id="IPR011990">
    <property type="entry name" value="TPR-like_helical_dom_sf"/>
</dbReference>
<evidence type="ECO:0000256" key="2">
    <source>
        <dbReference type="ARBA" id="ARBA00022448"/>
    </source>
</evidence>
<dbReference type="FunFam" id="1.25.40.10:FF:000440">
    <property type="entry name" value="E3 ubiquitin-protein ligase PEP5"/>
    <property type="match status" value="1"/>
</dbReference>
<dbReference type="FunFam" id="3.30.40.10:FF:000639">
    <property type="entry name" value="E3 ubiquitin-protein ligase PEP5"/>
    <property type="match status" value="1"/>
</dbReference>
<keyword evidence="4" id="KW-0863">Zinc-finger</keyword>
<reference evidence="15 16" key="1">
    <citation type="submission" date="2014-06" db="EMBL/GenBank/DDBJ databases">
        <title>The Genome of the Aflatoxigenic Filamentous Fungus Aspergillus nomius.</title>
        <authorList>
            <person name="Moore M.G."/>
            <person name="Shannon B.M."/>
            <person name="Brian M.M."/>
        </authorList>
    </citation>
    <scope>NUCLEOTIDE SEQUENCE [LARGE SCALE GENOMIC DNA]</scope>
    <source>
        <strain evidence="15 16">NRRL 13137</strain>
    </source>
</reference>
<feature type="compositionally biased region" description="Polar residues" evidence="11">
    <location>
        <begin position="1521"/>
        <end position="1532"/>
    </location>
</feature>
<dbReference type="GO" id="GO:0007033">
    <property type="term" value="P:vacuole organization"/>
    <property type="evidence" value="ECO:0007669"/>
    <property type="project" value="TreeGrafter"/>
</dbReference>
<dbReference type="Pfam" id="PF23341">
    <property type="entry name" value="PEP5_VPS11_N"/>
    <property type="match status" value="1"/>
</dbReference>
<dbReference type="RefSeq" id="XP_015409826.1">
    <property type="nucleotide sequence ID" value="XM_015547841.1"/>
</dbReference>
<dbReference type="InterPro" id="IPR024763">
    <property type="entry name" value="VPS11_C"/>
</dbReference>
<feature type="compositionally biased region" description="Basic residues" evidence="11">
    <location>
        <begin position="1451"/>
        <end position="1460"/>
    </location>
</feature>
<dbReference type="GO" id="GO:0006886">
    <property type="term" value="P:intracellular protein transport"/>
    <property type="evidence" value="ECO:0007669"/>
    <property type="project" value="UniProtKB-UniRule"/>
</dbReference>
<evidence type="ECO:0000256" key="5">
    <source>
        <dbReference type="ARBA" id="ARBA00022833"/>
    </source>
</evidence>
<dbReference type="InterPro" id="IPR016024">
    <property type="entry name" value="ARM-type_fold"/>
</dbReference>
<feature type="repeat" description="CHCR" evidence="10">
    <location>
        <begin position="401"/>
        <end position="549"/>
    </location>
</feature>
<proteinExistence type="inferred from homology"/>
<dbReference type="GeneID" id="26804388"/>
<feature type="compositionally biased region" description="Basic and acidic residues" evidence="11">
    <location>
        <begin position="1468"/>
        <end position="1484"/>
    </location>
</feature>
<dbReference type="PANTHER" id="PTHR23323:SF24">
    <property type="entry name" value="VACUOLAR PROTEIN SORTING-ASSOCIATED PROTEIN 11 HOMOLOG"/>
    <property type="match status" value="1"/>
</dbReference>
<dbReference type="PANTHER" id="PTHR23323">
    <property type="entry name" value="VACUOLAR PROTEIN SORTING-ASSOCIATED PROTEIN"/>
    <property type="match status" value="1"/>
</dbReference>
<evidence type="ECO:0000256" key="6">
    <source>
        <dbReference type="ARBA" id="ARBA00022927"/>
    </source>
</evidence>
<dbReference type="InterPro" id="IPR057307">
    <property type="entry name" value="PEP5_VPS11_N"/>
</dbReference>
<evidence type="ECO:0000259" key="14">
    <source>
        <dbReference type="Pfam" id="PF23341"/>
    </source>
</evidence>
<feature type="region of interest" description="Disordered" evidence="11">
    <location>
        <begin position="1049"/>
        <end position="1070"/>
    </location>
</feature>
<comment type="subcellular location">
    <subcellularLocation>
        <location evidence="8">Endomembrane system</location>
        <topology evidence="8">Peripheral membrane protein</topology>
        <orientation evidence="8">Cytoplasmic side</orientation>
    </subcellularLocation>
</comment>
<feature type="compositionally biased region" description="Polar residues" evidence="11">
    <location>
        <begin position="1193"/>
        <end position="1206"/>
    </location>
</feature>
<feature type="compositionally biased region" description="Basic and acidic residues" evidence="11">
    <location>
        <begin position="1538"/>
        <end position="1548"/>
    </location>
</feature>
<dbReference type="PROSITE" id="PS50236">
    <property type="entry name" value="CHCR"/>
    <property type="match status" value="1"/>
</dbReference>
<dbReference type="Pfam" id="PF23356">
    <property type="entry name" value="TPR_PEP5_VPS11"/>
    <property type="match status" value="2"/>
</dbReference>
<dbReference type="GO" id="GO:0030897">
    <property type="term" value="C:HOPS complex"/>
    <property type="evidence" value="ECO:0007669"/>
    <property type="project" value="TreeGrafter"/>
</dbReference>
<evidence type="ECO:0000313" key="15">
    <source>
        <dbReference type="EMBL" id="KNG88903.1"/>
    </source>
</evidence>
<dbReference type="GO" id="GO:0008270">
    <property type="term" value="F:zinc ion binding"/>
    <property type="evidence" value="ECO:0007669"/>
    <property type="project" value="UniProtKB-KW"/>
</dbReference>
<evidence type="ECO:0000259" key="12">
    <source>
        <dbReference type="Pfam" id="PF12451"/>
    </source>
</evidence>
<dbReference type="InterPro" id="IPR001841">
    <property type="entry name" value="Znf_RING"/>
</dbReference>
<dbReference type="Proteomes" id="UP000037505">
    <property type="component" value="Unassembled WGS sequence"/>
</dbReference>
<evidence type="ECO:0000259" key="13">
    <source>
        <dbReference type="Pfam" id="PF17122"/>
    </source>
</evidence>
<feature type="compositionally biased region" description="Low complexity" evidence="11">
    <location>
        <begin position="1485"/>
        <end position="1517"/>
    </location>
</feature>
<dbReference type="EMBL" id="JNOM01000042">
    <property type="protein sequence ID" value="KNG88903.1"/>
    <property type="molecule type" value="Genomic_DNA"/>
</dbReference>
<keyword evidence="9" id="KW-0802">TPR repeat</keyword>
<feature type="region of interest" description="Disordered" evidence="11">
    <location>
        <begin position="1221"/>
        <end position="1394"/>
    </location>
</feature>
<feature type="region of interest" description="Disordered" evidence="11">
    <location>
        <begin position="596"/>
        <end position="615"/>
    </location>
</feature>
<keyword evidence="7" id="KW-0472">Membrane</keyword>
<feature type="compositionally biased region" description="Polar residues" evidence="11">
    <location>
        <begin position="1338"/>
        <end position="1365"/>
    </location>
</feature>
<dbReference type="SUPFAM" id="SSF50978">
    <property type="entry name" value="WD40 repeat-like"/>
    <property type="match status" value="1"/>
</dbReference>